<protein>
    <submittedName>
        <fullName evidence="1">Uncharacterized protein</fullName>
    </submittedName>
</protein>
<name>A0A6A5QRI3_AMPQU</name>
<keyword evidence="2" id="KW-1185">Reference proteome</keyword>
<gene>
    <name evidence="1" type="ORF">BDU57DRAFT_184081</name>
</gene>
<sequence length="191" mass="21141">MRSSRRCFPQRRSSAASSLCRGPRLSSGDNEAPANVLVSYVILRRRSRDGPTRWPRGGPLLRDRPATPAPAVWPSCSLCCARRGCVLCCAASHSSHLIDAHPRRNGARRRCAQSAVHSCTRCDAAPLSSDRAVPQQETISAPRCRLLQPCRTKLMYSSASARANVCLPRRLHALPRRMTARPLPARFHLRV</sequence>
<proteinExistence type="predicted"/>
<evidence type="ECO:0000313" key="2">
    <source>
        <dbReference type="Proteomes" id="UP000800096"/>
    </source>
</evidence>
<dbReference type="EMBL" id="ML979134">
    <property type="protein sequence ID" value="KAF1918013.1"/>
    <property type="molecule type" value="Genomic_DNA"/>
</dbReference>
<organism evidence="1 2">
    <name type="scientific">Ampelomyces quisqualis</name>
    <name type="common">Powdery mildew agent</name>
    <dbReference type="NCBI Taxonomy" id="50730"/>
    <lineage>
        <taxon>Eukaryota</taxon>
        <taxon>Fungi</taxon>
        <taxon>Dikarya</taxon>
        <taxon>Ascomycota</taxon>
        <taxon>Pezizomycotina</taxon>
        <taxon>Dothideomycetes</taxon>
        <taxon>Pleosporomycetidae</taxon>
        <taxon>Pleosporales</taxon>
        <taxon>Pleosporineae</taxon>
        <taxon>Phaeosphaeriaceae</taxon>
        <taxon>Ampelomyces</taxon>
    </lineage>
</organism>
<accession>A0A6A5QRI3</accession>
<evidence type="ECO:0000313" key="1">
    <source>
        <dbReference type="EMBL" id="KAF1918013.1"/>
    </source>
</evidence>
<dbReference type="Proteomes" id="UP000800096">
    <property type="component" value="Unassembled WGS sequence"/>
</dbReference>
<dbReference type="AlphaFoldDB" id="A0A6A5QRI3"/>
<reference evidence="1" key="1">
    <citation type="journal article" date="2020" name="Stud. Mycol.">
        <title>101 Dothideomycetes genomes: a test case for predicting lifestyles and emergence of pathogens.</title>
        <authorList>
            <person name="Haridas S."/>
            <person name="Albert R."/>
            <person name="Binder M."/>
            <person name="Bloem J."/>
            <person name="Labutti K."/>
            <person name="Salamov A."/>
            <person name="Andreopoulos B."/>
            <person name="Baker S."/>
            <person name="Barry K."/>
            <person name="Bills G."/>
            <person name="Bluhm B."/>
            <person name="Cannon C."/>
            <person name="Castanera R."/>
            <person name="Culley D."/>
            <person name="Daum C."/>
            <person name="Ezra D."/>
            <person name="Gonzalez J."/>
            <person name="Henrissat B."/>
            <person name="Kuo A."/>
            <person name="Liang C."/>
            <person name="Lipzen A."/>
            <person name="Lutzoni F."/>
            <person name="Magnuson J."/>
            <person name="Mondo S."/>
            <person name="Nolan M."/>
            <person name="Ohm R."/>
            <person name="Pangilinan J."/>
            <person name="Park H.-J."/>
            <person name="Ramirez L."/>
            <person name="Alfaro M."/>
            <person name="Sun H."/>
            <person name="Tritt A."/>
            <person name="Yoshinaga Y."/>
            <person name="Zwiers L.-H."/>
            <person name="Turgeon B."/>
            <person name="Goodwin S."/>
            <person name="Spatafora J."/>
            <person name="Crous P."/>
            <person name="Grigoriev I."/>
        </authorList>
    </citation>
    <scope>NUCLEOTIDE SEQUENCE</scope>
    <source>
        <strain evidence="1">HMLAC05119</strain>
    </source>
</reference>